<evidence type="ECO:0000313" key="2">
    <source>
        <dbReference type="Proteomes" id="UP000094379"/>
    </source>
</evidence>
<reference evidence="1 2" key="1">
    <citation type="submission" date="2016-07" db="EMBL/GenBank/DDBJ databases">
        <title>Draft Genome Sequence of Methylophaga muralis Bur 1.</title>
        <authorList>
            <person name="Vasilenko O.V."/>
            <person name="Doronina N.V."/>
            <person name="Shmareva M.N."/>
            <person name="Tarlachkov S.V."/>
            <person name="Mustakhimov I."/>
            <person name="Trotsenko Y.A."/>
        </authorList>
    </citation>
    <scope>NUCLEOTIDE SEQUENCE [LARGE SCALE GENOMIC DNA]</scope>
    <source>
        <strain evidence="1 2">Bur 1</strain>
    </source>
</reference>
<proteinExistence type="predicted"/>
<dbReference type="Gene3D" id="1.20.1260.10">
    <property type="match status" value="1"/>
</dbReference>
<comment type="caution">
    <text evidence="1">The sequence shown here is derived from an EMBL/GenBank/DDBJ whole genome shotgun (WGS) entry which is preliminary data.</text>
</comment>
<gene>
    <name evidence="1" type="ORF">A9E74_00973</name>
</gene>
<protein>
    <recommendedName>
        <fullName evidence="3">DUF2383 domain-containing protein</fullName>
    </recommendedName>
</protein>
<keyword evidence="2" id="KW-1185">Reference proteome</keyword>
<dbReference type="STRING" id="291169.A9E74_00973"/>
<name>A0A1E3GUK2_9GAMM</name>
<dbReference type="Proteomes" id="UP000094379">
    <property type="component" value="Unassembled WGS sequence"/>
</dbReference>
<dbReference type="RefSeq" id="WP_069295500.1">
    <property type="nucleotide sequence ID" value="NZ_MCRI01000007.1"/>
</dbReference>
<organism evidence="1 2">
    <name type="scientific">Methylophaga muralis</name>
    <dbReference type="NCBI Taxonomy" id="291169"/>
    <lineage>
        <taxon>Bacteria</taxon>
        <taxon>Pseudomonadati</taxon>
        <taxon>Pseudomonadota</taxon>
        <taxon>Gammaproteobacteria</taxon>
        <taxon>Thiotrichales</taxon>
        <taxon>Piscirickettsiaceae</taxon>
        <taxon>Methylophaga</taxon>
    </lineage>
</organism>
<accession>A0A1E3GUK2</accession>
<dbReference type="InterPro" id="IPR012347">
    <property type="entry name" value="Ferritin-like"/>
</dbReference>
<sequence>MSIIRTDEQAEALDILKLIIETADFYRAMGELLTQENVNHQLFEIANEREAYIEPFRKVVKELGELPEAPDSDKEWIDELGGKMTKWLSVDSTHAILEKCLKKDEVLADVINKTALGDQSTEFRKLLDSLYDHLAHTKKRISD</sequence>
<dbReference type="EMBL" id="MCRI01000007">
    <property type="protein sequence ID" value="ODN67246.1"/>
    <property type="molecule type" value="Genomic_DNA"/>
</dbReference>
<evidence type="ECO:0000313" key="1">
    <source>
        <dbReference type="EMBL" id="ODN67246.1"/>
    </source>
</evidence>
<dbReference type="AlphaFoldDB" id="A0A1E3GUK2"/>
<evidence type="ECO:0008006" key="3">
    <source>
        <dbReference type="Google" id="ProtNLM"/>
    </source>
</evidence>